<dbReference type="InterPro" id="IPR001845">
    <property type="entry name" value="HTH_ArsR_DNA-bd_dom"/>
</dbReference>
<dbReference type="AlphaFoldDB" id="A0A6F8Y5Z4"/>
<accession>A0A6F8Y5Z4</accession>
<protein>
    <submittedName>
        <fullName evidence="2">Transcriptional regulator</fullName>
    </submittedName>
</protein>
<evidence type="ECO:0000313" key="2">
    <source>
        <dbReference type="EMBL" id="BCB81449.1"/>
    </source>
</evidence>
<dbReference type="InterPro" id="IPR011991">
    <property type="entry name" value="ArsR-like_HTH"/>
</dbReference>
<evidence type="ECO:0000259" key="1">
    <source>
        <dbReference type="SMART" id="SM00418"/>
    </source>
</evidence>
<keyword evidence="3" id="KW-1185">Reference proteome</keyword>
<dbReference type="EMBL" id="AP022870">
    <property type="protein sequence ID" value="BCB81449.1"/>
    <property type="molecule type" value="Genomic_DNA"/>
</dbReference>
<dbReference type="InterPro" id="IPR036388">
    <property type="entry name" value="WH-like_DNA-bd_sf"/>
</dbReference>
<dbReference type="Gene3D" id="1.10.10.10">
    <property type="entry name" value="Winged helix-like DNA-binding domain superfamily/Winged helix DNA-binding domain"/>
    <property type="match status" value="1"/>
</dbReference>
<reference evidence="2 3" key="2">
    <citation type="submission" date="2020-03" db="EMBL/GenBank/DDBJ databases">
        <authorList>
            <person name="Ichikawa N."/>
            <person name="Kimura A."/>
            <person name="Kitahashi Y."/>
            <person name="Uohara A."/>
        </authorList>
    </citation>
    <scope>NUCLEOTIDE SEQUENCE [LARGE SCALE GENOMIC DNA]</scope>
    <source>
        <strain evidence="2 3">NBRC 107702</strain>
    </source>
</reference>
<name>A0A6F8Y5Z4_9ACTN</name>
<dbReference type="Proteomes" id="UP000502508">
    <property type="component" value="Chromosome"/>
</dbReference>
<dbReference type="KEGG" id="pfla:Pflav_078590"/>
<feature type="domain" description="HTH arsR-type" evidence="1">
    <location>
        <begin position="12"/>
        <end position="93"/>
    </location>
</feature>
<dbReference type="Pfam" id="PF12840">
    <property type="entry name" value="HTH_20"/>
    <property type="match status" value="1"/>
</dbReference>
<dbReference type="InterPro" id="IPR036390">
    <property type="entry name" value="WH_DNA-bd_sf"/>
</dbReference>
<sequence length="191" mass="21436">MSREDRVRLDPTSLRGVAHPLRVRILGLLRQDGPATSTTLAERLGLSTGATSYHLRQLAAYGFVVEETGRGVGRERWWRAAHKGTVLDQETVKQAPGDAETYMRAVAATYADTMERWLGETQVLPEEWRPGSTLSSTTLRLTPDEAGRLREELLAVVERYREHSEPDPPEGTEIVQFQVQLMPFVRPLDNG</sequence>
<organism evidence="2 3">
    <name type="scientific">Phytohabitans flavus</name>
    <dbReference type="NCBI Taxonomy" id="1076124"/>
    <lineage>
        <taxon>Bacteria</taxon>
        <taxon>Bacillati</taxon>
        <taxon>Actinomycetota</taxon>
        <taxon>Actinomycetes</taxon>
        <taxon>Micromonosporales</taxon>
        <taxon>Micromonosporaceae</taxon>
    </lineage>
</organism>
<reference evidence="2 3" key="1">
    <citation type="submission" date="2020-03" db="EMBL/GenBank/DDBJ databases">
        <title>Whole genome shotgun sequence of Phytohabitans flavus NBRC 107702.</title>
        <authorList>
            <person name="Komaki H."/>
            <person name="Tamura T."/>
        </authorList>
    </citation>
    <scope>NUCLEOTIDE SEQUENCE [LARGE SCALE GENOMIC DNA]</scope>
    <source>
        <strain evidence="2 3">NBRC 107702</strain>
    </source>
</reference>
<evidence type="ECO:0000313" key="3">
    <source>
        <dbReference type="Proteomes" id="UP000502508"/>
    </source>
</evidence>
<dbReference type="CDD" id="cd00090">
    <property type="entry name" value="HTH_ARSR"/>
    <property type="match status" value="1"/>
</dbReference>
<dbReference type="GO" id="GO:0003700">
    <property type="term" value="F:DNA-binding transcription factor activity"/>
    <property type="evidence" value="ECO:0007669"/>
    <property type="project" value="InterPro"/>
</dbReference>
<proteinExistence type="predicted"/>
<dbReference type="RefSeq" id="WP_173041300.1">
    <property type="nucleotide sequence ID" value="NZ_AP022870.1"/>
</dbReference>
<dbReference type="SUPFAM" id="SSF46785">
    <property type="entry name" value="Winged helix' DNA-binding domain"/>
    <property type="match status" value="1"/>
</dbReference>
<gene>
    <name evidence="2" type="ORF">Pflav_078590</name>
</gene>
<dbReference type="SMART" id="SM00418">
    <property type="entry name" value="HTH_ARSR"/>
    <property type="match status" value="1"/>
</dbReference>